<evidence type="ECO:0000313" key="3">
    <source>
        <dbReference type="Proteomes" id="UP000604046"/>
    </source>
</evidence>
<comment type="caution">
    <text evidence="2">The sequence shown here is derived from an EMBL/GenBank/DDBJ whole genome shotgun (WGS) entry which is preliminary data.</text>
</comment>
<evidence type="ECO:0000313" key="2">
    <source>
        <dbReference type="EMBL" id="CAE7543345.1"/>
    </source>
</evidence>
<keyword evidence="3" id="KW-1185">Reference proteome</keyword>
<feature type="region of interest" description="Disordered" evidence="1">
    <location>
        <begin position="16"/>
        <end position="70"/>
    </location>
</feature>
<dbReference type="Proteomes" id="UP000604046">
    <property type="component" value="Unassembled WGS sequence"/>
</dbReference>
<dbReference type="OrthoDB" id="537550at2759"/>
<reference evidence="2" key="1">
    <citation type="submission" date="2021-02" db="EMBL/GenBank/DDBJ databases">
        <authorList>
            <person name="Dougan E. K."/>
            <person name="Rhodes N."/>
            <person name="Thang M."/>
            <person name="Chan C."/>
        </authorList>
    </citation>
    <scope>NUCLEOTIDE SEQUENCE</scope>
</reference>
<feature type="compositionally biased region" description="Basic and acidic residues" evidence="1">
    <location>
        <begin position="16"/>
        <end position="26"/>
    </location>
</feature>
<proteinExistence type="predicted"/>
<sequence length="263" mass="28428">MGRPTSIEQKLDMALDELVKTEDPKSGRKSSSYGPAGKKSGGDRDRDGPYAAGRGDGKGKGKGRQRLPPEEKALLKTQCFFNAEKELVIKLYETEVLIVKNRKETPPVADSDKTEKSPAPAGGSLVLTLNSGGFRTAETKAILNEALRPLALRVEGSESSWSLCSDYRMPGQVTDGSKSQQPFEDGMEITVPAVVTPEAVREHMAGKRQAAKSAVDAQRARARCFEANLLSYLAQVVQRGRRKIVGSLPDSKGEHPNPIPLKG</sequence>
<protein>
    <submittedName>
        <fullName evidence="2">UBQ11 protein</fullName>
    </submittedName>
</protein>
<organism evidence="2 3">
    <name type="scientific">Symbiodinium natans</name>
    <dbReference type="NCBI Taxonomy" id="878477"/>
    <lineage>
        <taxon>Eukaryota</taxon>
        <taxon>Sar</taxon>
        <taxon>Alveolata</taxon>
        <taxon>Dinophyceae</taxon>
        <taxon>Suessiales</taxon>
        <taxon>Symbiodiniaceae</taxon>
        <taxon>Symbiodinium</taxon>
    </lineage>
</organism>
<feature type="compositionally biased region" description="Basic and acidic residues" evidence="1">
    <location>
        <begin position="105"/>
        <end position="116"/>
    </location>
</feature>
<feature type="region of interest" description="Disordered" evidence="1">
    <location>
        <begin position="105"/>
        <end position="124"/>
    </location>
</feature>
<dbReference type="EMBL" id="CAJNDS010002608">
    <property type="protein sequence ID" value="CAE7543345.1"/>
    <property type="molecule type" value="Genomic_DNA"/>
</dbReference>
<evidence type="ECO:0000256" key="1">
    <source>
        <dbReference type="SAM" id="MobiDB-lite"/>
    </source>
</evidence>
<dbReference type="AlphaFoldDB" id="A0A812TQ08"/>
<gene>
    <name evidence="2" type="primary">UBQ11</name>
    <name evidence="2" type="ORF">SNAT2548_LOCUS30467</name>
</gene>
<accession>A0A812TQ08</accession>
<name>A0A812TQ08_9DINO</name>